<keyword evidence="7" id="KW-1185">Reference proteome</keyword>
<dbReference type="GO" id="GO:0016491">
    <property type="term" value="F:oxidoreductase activity"/>
    <property type="evidence" value="ECO:0007669"/>
    <property type="project" value="InterPro"/>
</dbReference>
<comment type="caution">
    <text evidence="6">The sequence shown here is derived from an EMBL/GenBank/DDBJ whole genome shotgun (WGS) entry which is preliminary data.</text>
</comment>
<accession>A0A9W7BXH1</accession>
<dbReference type="InterPro" id="IPR006694">
    <property type="entry name" value="Fatty_acid_hydroxylase"/>
</dbReference>
<keyword evidence="3" id="KW-1133">Transmembrane helix</keyword>
<keyword evidence="2" id="KW-0812">Transmembrane</keyword>
<sequence length="194" mass="22443">MVAAPLLSSAFPSPSVLPSPPSLPMLGGFSTFFLIWLITNDVLFTSAHALYHEIPWLYKFAHKEHHTWKAPHVWMSHAMTITEMNINGLAVMAWPLFHSLWLGRTTPLWSVWVVQLVSQLIGCIEHSGYDWFYPLVIVDPSWFNGYLFSTTRHHDDHHKHFQGNYGGYFACWDWILGTNIEEGQSSYKNRKKKK</sequence>
<organism evidence="6 7">
    <name type="scientific">Triparma verrucosa</name>
    <dbReference type="NCBI Taxonomy" id="1606542"/>
    <lineage>
        <taxon>Eukaryota</taxon>
        <taxon>Sar</taxon>
        <taxon>Stramenopiles</taxon>
        <taxon>Ochrophyta</taxon>
        <taxon>Bolidophyceae</taxon>
        <taxon>Parmales</taxon>
        <taxon>Triparmaceae</taxon>
        <taxon>Triparma</taxon>
    </lineage>
</organism>
<evidence type="ECO:0000313" key="7">
    <source>
        <dbReference type="Proteomes" id="UP001165160"/>
    </source>
</evidence>
<dbReference type="Proteomes" id="UP001165160">
    <property type="component" value="Unassembled WGS sequence"/>
</dbReference>
<evidence type="ECO:0000256" key="2">
    <source>
        <dbReference type="ARBA" id="ARBA00022692"/>
    </source>
</evidence>
<dbReference type="PANTHER" id="PTHR11863">
    <property type="entry name" value="STEROL DESATURASE"/>
    <property type="match status" value="1"/>
</dbReference>
<evidence type="ECO:0000256" key="3">
    <source>
        <dbReference type="ARBA" id="ARBA00022989"/>
    </source>
</evidence>
<name>A0A9W7BXH1_9STRA</name>
<keyword evidence="4" id="KW-0472">Membrane</keyword>
<dbReference type="AlphaFoldDB" id="A0A9W7BXH1"/>
<evidence type="ECO:0000313" key="6">
    <source>
        <dbReference type="EMBL" id="GMH95910.1"/>
    </source>
</evidence>
<dbReference type="EMBL" id="BRXX01000175">
    <property type="protein sequence ID" value="GMH95910.1"/>
    <property type="molecule type" value="Genomic_DNA"/>
</dbReference>
<protein>
    <recommendedName>
        <fullName evidence="5">Fatty acid hydroxylase domain-containing protein</fullName>
    </recommendedName>
</protein>
<proteinExistence type="predicted"/>
<dbReference type="Pfam" id="PF04116">
    <property type="entry name" value="FA_hydroxylase"/>
    <property type="match status" value="1"/>
</dbReference>
<dbReference type="InterPro" id="IPR050307">
    <property type="entry name" value="Sterol_Desaturase_Related"/>
</dbReference>
<dbReference type="GO" id="GO:0016020">
    <property type="term" value="C:membrane"/>
    <property type="evidence" value="ECO:0007669"/>
    <property type="project" value="UniProtKB-SubCell"/>
</dbReference>
<dbReference type="GO" id="GO:0008610">
    <property type="term" value="P:lipid biosynthetic process"/>
    <property type="evidence" value="ECO:0007669"/>
    <property type="project" value="InterPro"/>
</dbReference>
<feature type="domain" description="Fatty acid hydroxylase" evidence="5">
    <location>
        <begin position="33"/>
        <end position="178"/>
    </location>
</feature>
<evidence type="ECO:0000256" key="1">
    <source>
        <dbReference type="ARBA" id="ARBA00004370"/>
    </source>
</evidence>
<evidence type="ECO:0000256" key="4">
    <source>
        <dbReference type="ARBA" id="ARBA00023136"/>
    </source>
</evidence>
<gene>
    <name evidence="6" type="ORF">TrVE_jg5772</name>
</gene>
<reference evidence="7" key="1">
    <citation type="journal article" date="2023" name="Commun. Biol.">
        <title>Genome analysis of Parmales, the sister group of diatoms, reveals the evolutionary specialization of diatoms from phago-mixotrophs to photoautotrophs.</title>
        <authorList>
            <person name="Ban H."/>
            <person name="Sato S."/>
            <person name="Yoshikawa S."/>
            <person name="Yamada K."/>
            <person name="Nakamura Y."/>
            <person name="Ichinomiya M."/>
            <person name="Sato N."/>
            <person name="Blanc-Mathieu R."/>
            <person name="Endo H."/>
            <person name="Kuwata A."/>
            <person name="Ogata H."/>
        </authorList>
    </citation>
    <scope>NUCLEOTIDE SEQUENCE [LARGE SCALE GENOMIC DNA]</scope>
    <source>
        <strain evidence="7">NIES 3699</strain>
    </source>
</reference>
<comment type="subcellular location">
    <subcellularLocation>
        <location evidence="1">Membrane</location>
    </subcellularLocation>
</comment>
<evidence type="ECO:0000259" key="5">
    <source>
        <dbReference type="Pfam" id="PF04116"/>
    </source>
</evidence>
<dbReference type="GO" id="GO:0005506">
    <property type="term" value="F:iron ion binding"/>
    <property type="evidence" value="ECO:0007669"/>
    <property type="project" value="InterPro"/>
</dbReference>